<keyword evidence="2" id="KW-0472">Membrane</keyword>
<dbReference type="Proteomes" id="UP000193355">
    <property type="component" value="Unassembled WGS sequence"/>
</dbReference>
<evidence type="ECO:0000313" key="3">
    <source>
        <dbReference type="EMBL" id="SMG21547.1"/>
    </source>
</evidence>
<accession>A0A1X7J1Z6</accession>
<evidence type="ECO:0000256" key="2">
    <source>
        <dbReference type="SAM" id="Phobius"/>
    </source>
</evidence>
<dbReference type="GO" id="GO:0051301">
    <property type="term" value="P:cell division"/>
    <property type="evidence" value="ECO:0007669"/>
    <property type="project" value="UniProtKB-KW"/>
</dbReference>
<dbReference type="RefSeq" id="WP_085544124.1">
    <property type="nucleotide sequence ID" value="NZ_FXBB01000007.1"/>
</dbReference>
<protein>
    <submittedName>
        <fullName evidence="3">Cell division protein FtsB</fullName>
    </submittedName>
</protein>
<keyword evidence="2" id="KW-1133">Transmembrane helix</keyword>
<dbReference type="EMBL" id="FXBB01000007">
    <property type="protein sequence ID" value="SMG21547.1"/>
    <property type="molecule type" value="Genomic_DNA"/>
</dbReference>
<gene>
    <name evidence="3" type="ORF">SAMN06275492_10761</name>
</gene>
<feature type="coiled-coil region" evidence="1">
    <location>
        <begin position="31"/>
        <end position="58"/>
    </location>
</feature>
<organism evidence="3 4">
    <name type="scientific">Dethiosulfovibrio salsuginis</name>
    <dbReference type="NCBI Taxonomy" id="561720"/>
    <lineage>
        <taxon>Bacteria</taxon>
        <taxon>Thermotogati</taxon>
        <taxon>Synergistota</taxon>
        <taxon>Synergistia</taxon>
        <taxon>Synergistales</taxon>
        <taxon>Dethiosulfovibrionaceae</taxon>
        <taxon>Dethiosulfovibrio</taxon>
    </lineage>
</organism>
<keyword evidence="3" id="KW-0132">Cell division</keyword>
<feature type="transmembrane region" description="Helical" evidence="2">
    <location>
        <begin position="6"/>
        <end position="25"/>
    </location>
</feature>
<evidence type="ECO:0000256" key="1">
    <source>
        <dbReference type="SAM" id="Coils"/>
    </source>
</evidence>
<proteinExistence type="predicted"/>
<sequence>MVPIRWVLFWAIVGLIVAVLSTALLREWSRVRFLKETLSQSREEVKSLTRELERAKERLDFYRTPEGKARLAREQFNLVLPGEKIYKISVQSGDLLREALP</sequence>
<dbReference type="STRING" id="561720.SAMN06275492_10761"/>
<dbReference type="OrthoDB" id="6295at2"/>
<keyword evidence="1" id="KW-0175">Coiled coil</keyword>
<keyword evidence="3" id="KW-0131">Cell cycle</keyword>
<dbReference type="AlphaFoldDB" id="A0A1X7J1Z6"/>
<dbReference type="Pfam" id="PF04977">
    <property type="entry name" value="DivIC"/>
    <property type="match status" value="1"/>
</dbReference>
<keyword evidence="2" id="KW-0812">Transmembrane</keyword>
<reference evidence="4" key="1">
    <citation type="submission" date="2017-04" db="EMBL/GenBank/DDBJ databases">
        <authorList>
            <person name="Varghese N."/>
            <person name="Submissions S."/>
        </authorList>
    </citation>
    <scope>NUCLEOTIDE SEQUENCE [LARGE SCALE GENOMIC DNA]</scope>
    <source>
        <strain evidence="4">USBA 82</strain>
    </source>
</reference>
<dbReference type="InterPro" id="IPR007060">
    <property type="entry name" value="FtsL/DivIC"/>
</dbReference>
<keyword evidence="4" id="KW-1185">Reference proteome</keyword>
<evidence type="ECO:0000313" key="4">
    <source>
        <dbReference type="Proteomes" id="UP000193355"/>
    </source>
</evidence>
<name>A0A1X7J1Z6_9BACT</name>